<keyword evidence="1" id="KW-0472">Membrane</keyword>
<evidence type="ECO:0000313" key="2">
    <source>
        <dbReference type="EMBL" id="CRZ18762.1"/>
    </source>
</evidence>
<keyword evidence="1" id="KW-0812">Transmembrane</keyword>
<dbReference type="GO" id="GO:0005886">
    <property type="term" value="C:plasma membrane"/>
    <property type="evidence" value="ECO:0007669"/>
    <property type="project" value="TreeGrafter"/>
</dbReference>
<dbReference type="PANTHER" id="PTHR23537:SF1">
    <property type="entry name" value="SUGAR TRANSPORTER"/>
    <property type="match status" value="1"/>
</dbReference>
<proteinExistence type="predicted"/>
<accession>A0A0H5RYY9</accession>
<evidence type="ECO:0000313" key="3">
    <source>
        <dbReference type="Proteomes" id="UP000199147"/>
    </source>
</evidence>
<keyword evidence="1" id="KW-1133">Transmembrane helix</keyword>
<feature type="transmembrane region" description="Helical" evidence="1">
    <location>
        <begin position="59"/>
        <end position="75"/>
    </location>
</feature>
<dbReference type="SUPFAM" id="SSF103473">
    <property type="entry name" value="MFS general substrate transporter"/>
    <property type="match status" value="1"/>
</dbReference>
<dbReference type="InterPro" id="IPR010645">
    <property type="entry name" value="MFS_4"/>
</dbReference>
<sequence>MGIGRFVYTPILPLMSAQAGLTAHDAAVLATANYVGYLAGAVAGSVWPRLARSVTACRVCLLIMAASLAAMPLSTNTFEWAVLRTVAGFTSALVFVIAVNTMLEHLHGHPAHLAVLGQDVGSRRVGLM</sequence>
<dbReference type="STRING" id="146018.BN2156_05670"/>
<dbReference type="InterPro" id="IPR036259">
    <property type="entry name" value="MFS_trans_sf"/>
</dbReference>
<name>A0A0H5RYY9_9MYCO</name>
<reference evidence="3" key="1">
    <citation type="submission" date="2015-07" db="EMBL/GenBank/DDBJ databases">
        <authorList>
            <person name="Urmite Genomes"/>
        </authorList>
    </citation>
    <scope>NUCLEOTIDE SEQUENCE [LARGE SCALE GENOMIC DNA]</scope>
    <source>
        <strain evidence="3">type strain: ATCC 49404</strain>
    </source>
</reference>
<dbReference type="PANTHER" id="PTHR23537">
    <property type="match status" value="1"/>
</dbReference>
<keyword evidence="3" id="KW-1185">Reference proteome</keyword>
<dbReference type="Pfam" id="PF06779">
    <property type="entry name" value="MFS_4"/>
    <property type="match status" value="1"/>
</dbReference>
<gene>
    <name evidence="2" type="ORF">BN2156_05670</name>
</gene>
<evidence type="ECO:0000256" key="1">
    <source>
        <dbReference type="SAM" id="Phobius"/>
    </source>
</evidence>
<dbReference type="Gene3D" id="1.20.1250.20">
    <property type="entry name" value="MFS general substrate transporter like domains"/>
    <property type="match status" value="1"/>
</dbReference>
<feature type="transmembrane region" description="Helical" evidence="1">
    <location>
        <begin position="26"/>
        <end position="47"/>
    </location>
</feature>
<protein>
    <submittedName>
        <fullName evidence="2">Major facilitator family protein transporter</fullName>
    </submittedName>
</protein>
<organism evidence="2 3">
    <name type="scientific">Mycolicibacterium neworleansense</name>
    <dbReference type="NCBI Taxonomy" id="146018"/>
    <lineage>
        <taxon>Bacteria</taxon>
        <taxon>Bacillati</taxon>
        <taxon>Actinomycetota</taxon>
        <taxon>Actinomycetes</taxon>
        <taxon>Mycobacteriales</taxon>
        <taxon>Mycobacteriaceae</taxon>
        <taxon>Mycolicibacterium</taxon>
    </lineage>
</organism>
<dbReference type="EMBL" id="CWKH01000003">
    <property type="protein sequence ID" value="CRZ18762.1"/>
    <property type="molecule type" value="Genomic_DNA"/>
</dbReference>
<dbReference type="AlphaFoldDB" id="A0A0H5RYY9"/>
<dbReference type="Proteomes" id="UP000199147">
    <property type="component" value="Unassembled WGS sequence"/>
</dbReference>
<feature type="transmembrane region" description="Helical" evidence="1">
    <location>
        <begin position="81"/>
        <end position="103"/>
    </location>
</feature>